<evidence type="ECO:0000313" key="2">
    <source>
        <dbReference type="EMBL" id="PWA32439.1"/>
    </source>
</evidence>
<evidence type="ECO:0000256" key="1">
    <source>
        <dbReference type="SAM" id="MobiDB-lite"/>
    </source>
</evidence>
<organism evidence="2 3">
    <name type="scientific">Gambusia affinis</name>
    <name type="common">Western mosquitofish</name>
    <name type="synonym">Heterandria affinis</name>
    <dbReference type="NCBI Taxonomy" id="33528"/>
    <lineage>
        <taxon>Eukaryota</taxon>
        <taxon>Metazoa</taxon>
        <taxon>Chordata</taxon>
        <taxon>Craniata</taxon>
        <taxon>Vertebrata</taxon>
        <taxon>Euteleostomi</taxon>
        <taxon>Actinopterygii</taxon>
        <taxon>Neopterygii</taxon>
        <taxon>Teleostei</taxon>
        <taxon>Neoteleostei</taxon>
        <taxon>Acanthomorphata</taxon>
        <taxon>Ovalentaria</taxon>
        <taxon>Atherinomorphae</taxon>
        <taxon>Cyprinodontiformes</taxon>
        <taxon>Poeciliidae</taxon>
        <taxon>Poeciliinae</taxon>
        <taxon>Gambusia</taxon>
    </lineage>
</organism>
<evidence type="ECO:0000313" key="3">
    <source>
        <dbReference type="Proteomes" id="UP000250572"/>
    </source>
</evidence>
<feature type="compositionally biased region" description="Basic and acidic residues" evidence="1">
    <location>
        <begin position="74"/>
        <end position="94"/>
    </location>
</feature>
<accession>A0A315WAG5</accession>
<dbReference type="EMBL" id="NHOQ01000185">
    <property type="protein sequence ID" value="PWA32439.1"/>
    <property type="molecule type" value="Genomic_DNA"/>
</dbReference>
<proteinExistence type="predicted"/>
<reference evidence="2 3" key="1">
    <citation type="journal article" date="2018" name="G3 (Bethesda)">
        <title>A High-Quality Reference Genome for the Invasive Mosquitofish Gambusia affinis Using a Chicago Library.</title>
        <authorList>
            <person name="Hoffberg S.L."/>
            <person name="Troendle N.J."/>
            <person name="Glenn T.C."/>
            <person name="Mahmud O."/>
            <person name="Louha S."/>
            <person name="Chalopin D."/>
            <person name="Bennetzen J.L."/>
            <person name="Mauricio R."/>
        </authorList>
    </citation>
    <scope>NUCLEOTIDE SEQUENCE [LARGE SCALE GENOMIC DNA]</scope>
    <source>
        <strain evidence="2">NE01/NJP1002.9</strain>
        <tissue evidence="2">Muscle</tissue>
    </source>
</reference>
<protein>
    <submittedName>
        <fullName evidence="2">Uncharacterized protein</fullName>
    </submittedName>
</protein>
<comment type="caution">
    <text evidence="2">The sequence shown here is derived from an EMBL/GenBank/DDBJ whole genome shotgun (WGS) entry which is preliminary data.</text>
</comment>
<name>A0A315WAG5_GAMAF</name>
<dbReference type="AlphaFoldDB" id="A0A315WAG5"/>
<keyword evidence="3" id="KW-1185">Reference proteome</keyword>
<dbReference type="Proteomes" id="UP000250572">
    <property type="component" value="Unassembled WGS sequence"/>
</dbReference>
<gene>
    <name evidence="2" type="ORF">CCH79_00018775</name>
</gene>
<sequence length="94" mass="10827">MLVTPTLGHASVRPTRKELEEQELWILVKQVQLRGCEVCVKGSGRRVNHQEHGSLGPGLRECGRPRGNNKKKRNGQDKQRQADKKTDWEMRKEN</sequence>
<feature type="region of interest" description="Disordered" evidence="1">
    <location>
        <begin position="46"/>
        <end position="94"/>
    </location>
</feature>